<dbReference type="SMART" id="SM00896">
    <property type="entry name" value="FDX-ACB"/>
    <property type="match status" value="1"/>
</dbReference>
<feature type="domain" description="B5" evidence="11">
    <location>
        <begin position="245"/>
        <end position="330"/>
    </location>
</feature>
<evidence type="ECO:0000259" key="10">
    <source>
        <dbReference type="PROSITE" id="PS51447"/>
    </source>
</evidence>
<dbReference type="Gene3D" id="3.30.70.380">
    <property type="entry name" value="Ferrodoxin-fold anticodon-binding domain"/>
    <property type="match status" value="1"/>
</dbReference>
<protein>
    <recommendedName>
        <fullName evidence="2">phenylalanine--tRNA ligase</fullName>
        <ecNumber evidence="2">6.1.1.20</ecNumber>
    </recommendedName>
</protein>
<dbReference type="AlphaFoldDB" id="A0A1Z1M273"/>
<dbReference type="InterPro" id="IPR045060">
    <property type="entry name" value="Phe-tRNA-ligase_IIc_bsu"/>
</dbReference>
<dbReference type="InterPro" id="IPR036690">
    <property type="entry name" value="Fdx_antiC-bd_sf"/>
</dbReference>
<keyword evidence="6" id="KW-0067">ATP-binding</keyword>
<evidence type="ECO:0000256" key="7">
    <source>
        <dbReference type="ARBA" id="ARBA00022842"/>
    </source>
</evidence>
<accession>A0A1Z1M273</accession>
<dbReference type="PROSITE" id="PS51483">
    <property type="entry name" value="B5"/>
    <property type="match status" value="1"/>
</dbReference>
<dbReference type="GO" id="GO:0000287">
    <property type="term" value="F:magnesium ion binding"/>
    <property type="evidence" value="ECO:0007669"/>
    <property type="project" value="InterPro"/>
</dbReference>
<keyword evidence="8" id="KW-0648">Protein biosynthesis</keyword>
<dbReference type="Pfam" id="PF03147">
    <property type="entry name" value="FDX-ACB"/>
    <property type="match status" value="1"/>
</dbReference>
<dbReference type="InterPro" id="IPR009061">
    <property type="entry name" value="DNA-bd_dom_put_sf"/>
</dbReference>
<reference evidence="12" key="1">
    <citation type="journal article" date="2017" name="J. Phycol.">
        <title>Analysis of chloroplast genomes and a supermatrix inform reclassification of the Rhodomelaceae (Rhodophyta).</title>
        <authorList>
            <person name="Diaz-Tapia P."/>
            <person name="Maggs C.A."/>
            <person name="West J.A."/>
            <person name="Verbruggen H."/>
        </authorList>
    </citation>
    <scope>NUCLEOTIDE SEQUENCE</scope>
    <source>
        <strain evidence="12">HV1501</strain>
    </source>
</reference>
<keyword evidence="4" id="KW-0479">Metal-binding</keyword>
<keyword evidence="5" id="KW-0547">Nucleotide-binding</keyword>
<dbReference type="Gene3D" id="3.30.930.10">
    <property type="entry name" value="Bira Bifunctional Protein, Domain 2"/>
    <property type="match status" value="1"/>
</dbReference>
<evidence type="ECO:0000259" key="11">
    <source>
        <dbReference type="PROSITE" id="PS51483"/>
    </source>
</evidence>
<dbReference type="InterPro" id="IPR045864">
    <property type="entry name" value="aa-tRNA-synth_II/BPL/LPL"/>
</dbReference>
<dbReference type="SMART" id="SM00874">
    <property type="entry name" value="B5"/>
    <property type="match status" value="1"/>
</dbReference>
<keyword evidence="12" id="KW-0934">Plastid</keyword>
<evidence type="ECO:0000256" key="4">
    <source>
        <dbReference type="ARBA" id="ARBA00022723"/>
    </source>
</evidence>
<keyword evidence="3 12" id="KW-0436">Ligase</keyword>
<dbReference type="SUPFAM" id="SSF54991">
    <property type="entry name" value="Anticodon-binding domain of PheRS"/>
    <property type="match status" value="1"/>
</dbReference>
<evidence type="ECO:0000256" key="6">
    <source>
        <dbReference type="ARBA" id="ARBA00022840"/>
    </source>
</evidence>
<dbReference type="GO" id="GO:0003723">
    <property type="term" value="F:RNA binding"/>
    <property type="evidence" value="ECO:0007669"/>
    <property type="project" value="InterPro"/>
</dbReference>
<evidence type="ECO:0000256" key="2">
    <source>
        <dbReference type="ARBA" id="ARBA00012814"/>
    </source>
</evidence>
<dbReference type="EMBL" id="MF101410">
    <property type="protein sequence ID" value="ARW59884.1"/>
    <property type="molecule type" value="Genomic_DNA"/>
</dbReference>
<dbReference type="SUPFAM" id="SSF55681">
    <property type="entry name" value="Class II aaRS and biotin synthetases"/>
    <property type="match status" value="1"/>
</dbReference>
<dbReference type="Pfam" id="PF03484">
    <property type="entry name" value="B5"/>
    <property type="match status" value="1"/>
</dbReference>
<evidence type="ECO:0000256" key="1">
    <source>
        <dbReference type="ARBA" id="ARBA00001946"/>
    </source>
</evidence>
<dbReference type="GO" id="GO:0005524">
    <property type="term" value="F:ATP binding"/>
    <property type="evidence" value="ECO:0007669"/>
    <property type="project" value="UniProtKB-KW"/>
</dbReference>
<keyword evidence="12" id="KW-0150">Chloroplast</keyword>
<evidence type="ECO:0000313" key="12">
    <source>
        <dbReference type="EMBL" id="ARW59884.1"/>
    </source>
</evidence>
<keyword evidence="9" id="KW-0030">Aminoacyl-tRNA synthetase</keyword>
<dbReference type="GO" id="GO:0006432">
    <property type="term" value="P:phenylalanyl-tRNA aminoacylation"/>
    <property type="evidence" value="ECO:0007669"/>
    <property type="project" value="InterPro"/>
</dbReference>
<sequence>MKFSWKLINTFINLNNIQLKKFEELLTLSGIEIEDIQYTKDRKDNIFNVSLTTNRKEILSTLSLAKEVGIILNKQLKILPVNLFTVGIQKNKVTDKSSRIVYASINKIKIHNIEVKDTPEWLRYYLKVHNMQTEDTIKNIQQYVKLKWGLKLYILNQNQLTDINHLFNINTSILKIDSLKLKANNNTNKLIIFVSSNSFNNNTTSNINVYEEYYFNAYIDTIKIISTIMKCTHGKSQHLYKIKENYFSNIVINKDEIDTILGPMNNEKFNNLSSKSIISSLKQLKLLPYYDKFLQKFSVRIPSTRKHDLQRKIDIIEEIGRINGFHRFVDKIPLSSRKGKISKISIKIKSIRNTLRQLGFHEVVNCCLIKNRLEQNIYNITINNPITQEQTELRNNIIQNLIDNYHNNSKQNNNTVEIFEIGKTFQKNALNKYIESISVGGLIHNSNFIRDNWSKTARYPDFFHIKGIIETILEKLNVQIIFQKINYEKNTNFTSRTQKLFDSQQQIGIYNIKNQELIGILGKLSPKYCKEIDKEKKKIYIFEINIQKLNKTIRLNNHLNYISRPYSNYPSVTRDISIKIRKNTNIKEVKDFLLKKQNLLIESIKVLNEYFNKQHKYKSISLRITYRSLNRTLNNKDIIEIDNHVNKTLLHFKSKT</sequence>
<dbReference type="SUPFAM" id="SSF46955">
    <property type="entry name" value="Putative DNA-binding domain"/>
    <property type="match status" value="2"/>
</dbReference>
<dbReference type="PROSITE" id="PS51447">
    <property type="entry name" value="FDX_ACB"/>
    <property type="match status" value="1"/>
</dbReference>
<evidence type="ECO:0000256" key="5">
    <source>
        <dbReference type="ARBA" id="ARBA00022741"/>
    </source>
</evidence>
<dbReference type="PANTHER" id="PTHR10947:SF3">
    <property type="entry name" value="LEUCINE-RICH REPEAT-CONTAINING PROTEIN 47"/>
    <property type="match status" value="1"/>
</dbReference>
<geneLocation type="chloroplast" evidence="12"/>
<gene>
    <name evidence="12" type="primary">syfB</name>
</gene>
<dbReference type="RefSeq" id="YP_009391740.1">
    <property type="nucleotide sequence ID" value="NC_035259.1"/>
</dbReference>
<evidence type="ECO:0000256" key="3">
    <source>
        <dbReference type="ARBA" id="ARBA00022598"/>
    </source>
</evidence>
<dbReference type="GeneID" id="33348139"/>
<evidence type="ECO:0000256" key="9">
    <source>
        <dbReference type="ARBA" id="ARBA00023146"/>
    </source>
</evidence>
<dbReference type="EC" id="6.1.1.20" evidence="2"/>
<comment type="cofactor">
    <cofactor evidence="1">
        <name>Mg(2+)</name>
        <dbReference type="ChEBI" id="CHEBI:18420"/>
    </cofactor>
</comment>
<dbReference type="Pfam" id="PF17759">
    <property type="entry name" value="tRNA_synthFbeta"/>
    <property type="match status" value="1"/>
</dbReference>
<dbReference type="GO" id="GO:0004826">
    <property type="term" value="F:phenylalanine-tRNA ligase activity"/>
    <property type="evidence" value="ECO:0007669"/>
    <property type="project" value="UniProtKB-EC"/>
</dbReference>
<dbReference type="PANTHER" id="PTHR10947">
    <property type="entry name" value="PHENYLALANYL-TRNA SYNTHETASE BETA CHAIN AND LEUCINE-RICH REPEAT-CONTAINING PROTEIN 47"/>
    <property type="match status" value="1"/>
</dbReference>
<dbReference type="InterPro" id="IPR005121">
    <property type="entry name" value="Fdx_antiC-bd"/>
</dbReference>
<organism evidence="12">
    <name type="scientific">Laurenciella marilzae</name>
    <dbReference type="NCBI Taxonomy" id="1413812"/>
    <lineage>
        <taxon>Eukaryota</taxon>
        <taxon>Rhodophyta</taxon>
        <taxon>Florideophyceae</taxon>
        <taxon>Rhodymeniophycidae</taxon>
        <taxon>Ceramiales</taxon>
        <taxon>Rhodomelaceae</taxon>
        <taxon>Laurencieae</taxon>
        <taxon>Laurenciella</taxon>
    </lineage>
</organism>
<proteinExistence type="predicted"/>
<dbReference type="Gene3D" id="3.30.56.10">
    <property type="match status" value="2"/>
</dbReference>
<evidence type="ECO:0000256" key="8">
    <source>
        <dbReference type="ARBA" id="ARBA00022917"/>
    </source>
</evidence>
<dbReference type="InterPro" id="IPR005147">
    <property type="entry name" value="tRNA_synthase_B5-dom"/>
</dbReference>
<feature type="domain" description="FDX-ACB" evidence="10">
    <location>
        <begin position="567"/>
        <end position="656"/>
    </location>
</feature>
<keyword evidence="7" id="KW-0460">Magnesium</keyword>
<name>A0A1Z1M273_9FLOR</name>
<dbReference type="InterPro" id="IPR041616">
    <property type="entry name" value="PheRS_beta_core"/>
</dbReference>